<name>A0A9W6D489_9BACT</name>
<dbReference type="InterPro" id="IPR050792">
    <property type="entry name" value="ADP-ribosylglycohydrolase"/>
</dbReference>
<comment type="cofactor">
    <cofactor evidence="1">
        <name>Mg(2+)</name>
        <dbReference type="ChEBI" id="CHEBI:18420"/>
    </cofactor>
    <text evidence="1">Binds 2 magnesium ions per subunit.</text>
</comment>
<proteinExistence type="predicted"/>
<feature type="binding site" evidence="1">
    <location>
        <position position="256"/>
    </location>
    <ligand>
        <name>Mg(2+)</name>
        <dbReference type="ChEBI" id="CHEBI:18420"/>
        <label>1</label>
    </ligand>
</feature>
<dbReference type="GO" id="GO:0046872">
    <property type="term" value="F:metal ion binding"/>
    <property type="evidence" value="ECO:0007669"/>
    <property type="project" value="UniProtKB-KW"/>
</dbReference>
<dbReference type="RefSeq" id="WP_281793540.1">
    <property type="nucleotide sequence ID" value="NZ_BSDR01000001.1"/>
</dbReference>
<dbReference type="GO" id="GO:0016787">
    <property type="term" value="F:hydrolase activity"/>
    <property type="evidence" value="ECO:0007669"/>
    <property type="project" value="UniProtKB-KW"/>
</dbReference>
<sequence>MTASIEKALLSLEGLSVGDAFGELFFSLPASVFETRKLPSGPWPWTDDTHMALSVVEVLKNHGKIDQDVLARAFARRFMEQPYRGYAGGARLLLSRIHAGEDWREAAPALFGGGSYGNGSAMRIAPVGGYFAGDPARAASEARLAAVITHAHPEAQAGAMAVAAAAAVAGSAHCPSGNDFIGEVLAFVPESLTRKSIEMSLEIPREGLKEAIRKLGTGRRVSAQDTVPFCIWNAAHTLHDFEEALWRTAAGRGDCDTTCAIVGGIVALSAPEIPPLWVRCREPLPEGFAV</sequence>
<dbReference type="AlphaFoldDB" id="A0A9W6D489"/>
<organism evidence="2 3">
    <name type="scientific">Desulforhabdus amnigena</name>
    <dbReference type="NCBI Taxonomy" id="40218"/>
    <lineage>
        <taxon>Bacteria</taxon>
        <taxon>Pseudomonadati</taxon>
        <taxon>Thermodesulfobacteriota</taxon>
        <taxon>Syntrophobacteria</taxon>
        <taxon>Syntrophobacterales</taxon>
        <taxon>Syntrophobacteraceae</taxon>
        <taxon>Desulforhabdus</taxon>
    </lineage>
</organism>
<dbReference type="InterPro" id="IPR036705">
    <property type="entry name" value="Ribosyl_crysJ1_sf"/>
</dbReference>
<evidence type="ECO:0000313" key="2">
    <source>
        <dbReference type="EMBL" id="GLI34283.1"/>
    </source>
</evidence>
<feature type="binding site" evidence="1">
    <location>
        <position position="47"/>
    </location>
    <ligand>
        <name>Mg(2+)</name>
        <dbReference type="ChEBI" id="CHEBI:18420"/>
        <label>1</label>
    </ligand>
</feature>
<feature type="binding site" evidence="1">
    <location>
        <position position="257"/>
    </location>
    <ligand>
        <name>Mg(2+)</name>
        <dbReference type="ChEBI" id="CHEBI:18420"/>
        <label>1</label>
    </ligand>
</feature>
<dbReference type="PANTHER" id="PTHR16222:SF12">
    <property type="entry name" value="ADP-RIBOSYLGLYCOHYDROLASE-RELATED"/>
    <property type="match status" value="1"/>
</dbReference>
<keyword evidence="2" id="KW-0378">Hydrolase</keyword>
<feature type="binding site" evidence="1">
    <location>
        <position position="254"/>
    </location>
    <ligand>
        <name>Mg(2+)</name>
        <dbReference type="ChEBI" id="CHEBI:18420"/>
        <label>1</label>
    </ligand>
</feature>
<protein>
    <submittedName>
        <fullName evidence="2">Hydrolase</fullName>
    </submittedName>
</protein>
<feature type="binding site" evidence="1">
    <location>
        <position position="46"/>
    </location>
    <ligand>
        <name>Mg(2+)</name>
        <dbReference type="ChEBI" id="CHEBI:18420"/>
        <label>1</label>
    </ligand>
</feature>
<reference evidence="2" key="1">
    <citation type="submission" date="2022-12" db="EMBL/GenBank/DDBJ databases">
        <title>Reference genome sequencing for broad-spectrum identification of bacterial and archaeal isolates by mass spectrometry.</title>
        <authorList>
            <person name="Sekiguchi Y."/>
            <person name="Tourlousse D.M."/>
        </authorList>
    </citation>
    <scope>NUCLEOTIDE SEQUENCE</scope>
    <source>
        <strain evidence="2">ASRB1</strain>
    </source>
</reference>
<evidence type="ECO:0000313" key="3">
    <source>
        <dbReference type="Proteomes" id="UP001144372"/>
    </source>
</evidence>
<accession>A0A9W6D489</accession>
<dbReference type="EMBL" id="BSDR01000001">
    <property type="protein sequence ID" value="GLI34283.1"/>
    <property type="molecule type" value="Genomic_DNA"/>
</dbReference>
<dbReference type="Pfam" id="PF03747">
    <property type="entry name" value="ADP_ribosyl_GH"/>
    <property type="match status" value="1"/>
</dbReference>
<keyword evidence="1" id="KW-0479">Metal-binding</keyword>
<dbReference type="SUPFAM" id="SSF101478">
    <property type="entry name" value="ADP-ribosylglycohydrolase"/>
    <property type="match status" value="1"/>
</dbReference>
<dbReference type="InterPro" id="IPR005502">
    <property type="entry name" value="Ribosyl_crysJ1"/>
</dbReference>
<feature type="binding site" evidence="1">
    <location>
        <position position="48"/>
    </location>
    <ligand>
        <name>Mg(2+)</name>
        <dbReference type="ChEBI" id="CHEBI:18420"/>
        <label>1</label>
    </ligand>
</feature>
<dbReference type="PANTHER" id="PTHR16222">
    <property type="entry name" value="ADP-RIBOSYLGLYCOHYDROLASE"/>
    <property type="match status" value="1"/>
</dbReference>
<comment type="caution">
    <text evidence="2">The sequence shown here is derived from an EMBL/GenBank/DDBJ whole genome shotgun (WGS) entry which is preliminary data.</text>
</comment>
<keyword evidence="1" id="KW-0460">Magnesium</keyword>
<dbReference type="Proteomes" id="UP001144372">
    <property type="component" value="Unassembled WGS sequence"/>
</dbReference>
<evidence type="ECO:0000256" key="1">
    <source>
        <dbReference type="PIRSR" id="PIRSR605502-1"/>
    </source>
</evidence>
<keyword evidence="3" id="KW-1185">Reference proteome</keyword>
<dbReference type="Gene3D" id="1.10.4080.10">
    <property type="entry name" value="ADP-ribosylation/Crystallin J1"/>
    <property type="match status" value="1"/>
</dbReference>
<gene>
    <name evidence="2" type="ORF">DAMNIGENAA_17160</name>
</gene>